<protein>
    <submittedName>
        <fullName evidence="1">Uncharacterized protein</fullName>
    </submittedName>
</protein>
<dbReference type="AlphaFoldDB" id="A0A212JQM1"/>
<dbReference type="EMBL" id="FLUP01000001">
    <property type="protein sequence ID" value="SBW01774.1"/>
    <property type="molecule type" value="Genomic_DNA"/>
</dbReference>
<sequence length="147" mass="15470">MFNDIQHIIHRTLFAINQQTLGGAGSGAGQIAFGAAAAVNVQLVVITQGDGAVRTGHNAVPALGNAQAASGIECQLRFAFLRFRVAAPAAGKGTALEKDNGSYAGAVMNRIFLYVKNHAPLLAVFQAHKPFLYEKSAAARMLRLPRG</sequence>
<name>A0A212JQM1_9BACT</name>
<gene>
    <name evidence="1" type="ORF">KM92DES2_11555</name>
</gene>
<organism evidence="1">
    <name type="scientific">uncultured Desulfovibrio sp</name>
    <dbReference type="NCBI Taxonomy" id="167968"/>
    <lineage>
        <taxon>Bacteria</taxon>
        <taxon>Pseudomonadati</taxon>
        <taxon>Thermodesulfobacteriota</taxon>
        <taxon>Desulfovibrionia</taxon>
        <taxon>Desulfovibrionales</taxon>
        <taxon>Desulfovibrionaceae</taxon>
        <taxon>Desulfovibrio</taxon>
        <taxon>environmental samples</taxon>
    </lineage>
</organism>
<reference evidence="1" key="1">
    <citation type="submission" date="2016-04" db="EMBL/GenBank/DDBJ databases">
        <authorList>
            <person name="Evans L.H."/>
            <person name="Alamgir A."/>
            <person name="Owens N."/>
            <person name="Weber N.D."/>
            <person name="Virtaneva K."/>
            <person name="Barbian K."/>
            <person name="Babar A."/>
            <person name="Rosenke K."/>
        </authorList>
    </citation>
    <scope>NUCLEOTIDE SEQUENCE</scope>
    <source>
        <strain evidence="1">92-2</strain>
    </source>
</reference>
<proteinExistence type="predicted"/>
<accession>A0A212JQM1</accession>
<evidence type="ECO:0000313" key="1">
    <source>
        <dbReference type="EMBL" id="SBW01774.1"/>
    </source>
</evidence>